<keyword evidence="7" id="KW-1185">Reference proteome</keyword>
<dbReference type="PANTHER" id="PTHR45719">
    <property type="entry name" value="GLYCOSYLTRANSFERASE"/>
    <property type="match status" value="1"/>
</dbReference>
<gene>
    <name evidence="6" type="ORF">RD792_011625</name>
</gene>
<keyword evidence="3" id="KW-0808">Transferase</keyword>
<keyword evidence="5" id="KW-0325">Glycoprotein</keyword>
<comment type="caution">
    <text evidence="6">The sequence shown here is derived from an EMBL/GenBank/DDBJ whole genome shotgun (WGS) entry which is preliminary data.</text>
</comment>
<accession>A0ABR0CUM4</accession>
<evidence type="ECO:0000256" key="4">
    <source>
        <dbReference type="ARBA" id="ARBA00023136"/>
    </source>
</evidence>
<proteinExistence type="predicted"/>
<dbReference type="EMBL" id="JAYDYQ010002685">
    <property type="protein sequence ID" value="KAK4480774.1"/>
    <property type="molecule type" value="Genomic_DNA"/>
</dbReference>
<dbReference type="Pfam" id="PF02485">
    <property type="entry name" value="Branch"/>
    <property type="match status" value="1"/>
</dbReference>
<keyword evidence="2" id="KW-0328">Glycosyltransferase</keyword>
<evidence type="ECO:0000313" key="6">
    <source>
        <dbReference type="EMBL" id="KAK4480774.1"/>
    </source>
</evidence>
<reference evidence="6 7" key="1">
    <citation type="journal article" date="2023" name="bioRxiv">
        <title>Genome report: Whole genome sequence and annotation of Penstemon davidsonii.</title>
        <authorList>
            <person name="Ostevik K.L."/>
            <person name="Alabady M."/>
            <person name="Zhang M."/>
            <person name="Rausher M.D."/>
        </authorList>
    </citation>
    <scope>NUCLEOTIDE SEQUENCE [LARGE SCALE GENOMIC DNA]</scope>
    <source>
        <strain evidence="6">DNT005</strain>
        <tissue evidence="6">Whole leaf</tissue>
    </source>
</reference>
<dbReference type="InterPro" id="IPR003406">
    <property type="entry name" value="Glyco_trans_14"/>
</dbReference>
<name>A0ABR0CUM4_9LAMI</name>
<evidence type="ECO:0000313" key="7">
    <source>
        <dbReference type="Proteomes" id="UP001291926"/>
    </source>
</evidence>
<dbReference type="InterPro" id="IPR044610">
    <property type="entry name" value="GLCAT14A/B/C"/>
</dbReference>
<protein>
    <submittedName>
        <fullName evidence="6">Uncharacterized protein</fullName>
    </submittedName>
</protein>
<evidence type="ECO:0000256" key="5">
    <source>
        <dbReference type="ARBA" id="ARBA00023180"/>
    </source>
</evidence>
<organism evidence="6 7">
    <name type="scientific">Penstemon davidsonii</name>
    <dbReference type="NCBI Taxonomy" id="160366"/>
    <lineage>
        <taxon>Eukaryota</taxon>
        <taxon>Viridiplantae</taxon>
        <taxon>Streptophyta</taxon>
        <taxon>Embryophyta</taxon>
        <taxon>Tracheophyta</taxon>
        <taxon>Spermatophyta</taxon>
        <taxon>Magnoliopsida</taxon>
        <taxon>eudicotyledons</taxon>
        <taxon>Gunneridae</taxon>
        <taxon>Pentapetalae</taxon>
        <taxon>asterids</taxon>
        <taxon>lamiids</taxon>
        <taxon>Lamiales</taxon>
        <taxon>Plantaginaceae</taxon>
        <taxon>Cheloneae</taxon>
        <taxon>Penstemon</taxon>
    </lineage>
</organism>
<evidence type="ECO:0000256" key="3">
    <source>
        <dbReference type="ARBA" id="ARBA00022679"/>
    </source>
</evidence>
<dbReference type="PANTHER" id="PTHR45719:SF11">
    <property type="entry name" value="OS01G0121800 PROTEIN"/>
    <property type="match status" value="1"/>
</dbReference>
<dbReference type="Proteomes" id="UP001291926">
    <property type="component" value="Unassembled WGS sequence"/>
</dbReference>
<sequence length="341" mass="38408">MIQGNYNRLWFLMSFAVALILLILWSQPSQIGMLSGQKYNKSLPEKIISKGPNSPPILAYWILGSKGENKRILRLLKAIYHPRNQYLLHLDSTSSNHERMELALSVHSEKVFEEFGNVNVVGKSYAVNKIGASGLAAFLHAAAMLLRINKDWDWFIPLSTSDYPILTQDGSPWMILSRSFTEHCVNGLDNLPRKLLMYFNNVPYPLESYFHTLLCNTPEFQNKTVNDNLRYIITNTSIIEDHSAIFVGPFDENDRELQEIDEHRLSRGPGQVVPGKWCTKTGLIGNGTAPSFNTSSSDEFCSGLGDIDALEPGDEGIKLQMFLSQLNEEKKSVTSMCKAML</sequence>
<comment type="subcellular location">
    <subcellularLocation>
        <location evidence="1">Membrane</location>
        <topology evidence="1">Single-pass type II membrane protein</topology>
    </subcellularLocation>
</comment>
<keyword evidence="4" id="KW-0472">Membrane</keyword>
<evidence type="ECO:0000256" key="2">
    <source>
        <dbReference type="ARBA" id="ARBA00022676"/>
    </source>
</evidence>
<evidence type="ECO:0000256" key="1">
    <source>
        <dbReference type="ARBA" id="ARBA00004606"/>
    </source>
</evidence>